<evidence type="ECO:0000313" key="4">
    <source>
        <dbReference type="Proteomes" id="UP001162483"/>
    </source>
</evidence>
<dbReference type="Pfam" id="PF25787">
    <property type="entry name" value="HTH_SB"/>
    <property type="match status" value="1"/>
</dbReference>
<dbReference type="SUPFAM" id="SSF46689">
    <property type="entry name" value="Homeodomain-like"/>
    <property type="match status" value="1"/>
</dbReference>
<feature type="region of interest" description="Disordered" evidence="1">
    <location>
        <begin position="122"/>
        <end position="148"/>
    </location>
</feature>
<evidence type="ECO:0000259" key="2">
    <source>
        <dbReference type="Pfam" id="PF25787"/>
    </source>
</evidence>
<dbReference type="Proteomes" id="UP001162483">
    <property type="component" value="Unassembled WGS sequence"/>
</dbReference>
<evidence type="ECO:0000256" key="1">
    <source>
        <dbReference type="SAM" id="MobiDB-lite"/>
    </source>
</evidence>
<dbReference type="PANTHER" id="PTHR46068:SF1">
    <property type="entry name" value="TRANSPOSASE IS30-LIKE HTH DOMAIN-CONTAINING PROTEIN"/>
    <property type="match status" value="1"/>
</dbReference>
<feature type="domain" description="Sleeping Beauty transposase HTH" evidence="2">
    <location>
        <begin position="28"/>
        <end position="77"/>
    </location>
</feature>
<dbReference type="InterPro" id="IPR036388">
    <property type="entry name" value="WH-like_DNA-bd_sf"/>
</dbReference>
<dbReference type="InterPro" id="IPR009057">
    <property type="entry name" value="Homeodomain-like_sf"/>
</dbReference>
<feature type="non-terminal residue" evidence="3">
    <location>
        <position position="148"/>
    </location>
</feature>
<sequence length="148" mass="16189">MGSRCVKFGVIALTLSYWSLEDNMAPHGKELSEDLKKRIVALHKDGLGYKKIAKTLKLSCSTVAKIIQLFNRTGITQNRPHHGQPKKLSARTQRNIQRLSLGNKCMSAASIAAEVEGVGGQPVSPQTIHPHTASNWSAWLSSRKEASS</sequence>
<dbReference type="PANTHER" id="PTHR46068">
    <property type="entry name" value="PROTEIN CBG27172"/>
    <property type="match status" value="1"/>
</dbReference>
<comment type="caution">
    <text evidence="3">The sequence shown here is derived from an EMBL/GenBank/DDBJ whole genome shotgun (WGS) entry which is preliminary data.</text>
</comment>
<keyword evidence="4" id="KW-1185">Reference proteome</keyword>
<dbReference type="EMBL" id="CATNWA010015799">
    <property type="protein sequence ID" value="CAI9586911.1"/>
    <property type="molecule type" value="Genomic_DNA"/>
</dbReference>
<evidence type="ECO:0000313" key="3">
    <source>
        <dbReference type="EMBL" id="CAI9586911.1"/>
    </source>
</evidence>
<feature type="compositionally biased region" description="Polar residues" evidence="1">
    <location>
        <begin position="123"/>
        <end position="140"/>
    </location>
</feature>
<proteinExistence type="predicted"/>
<name>A0ABN9ESW0_9NEOB</name>
<dbReference type="Gene3D" id="1.10.10.10">
    <property type="entry name" value="Winged helix-like DNA-binding domain superfamily/Winged helix DNA-binding domain"/>
    <property type="match status" value="1"/>
</dbReference>
<reference evidence="3" key="1">
    <citation type="submission" date="2023-05" db="EMBL/GenBank/DDBJ databases">
        <authorList>
            <person name="Stuckert A."/>
        </authorList>
    </citation>
    <scope>NUCLEOTIDE SEQUENCE</scope>
</reference>
<dbReference type="InterPro" id="IPR057667">
    <property type="entry name" value="HTH_SB"/>
</dbReference>
<accession>A0ABN9ESW0</accession>
<gene>
    <name evidence="3" type="ORF">SPARVUS_LOCUS10464954</name>
</gene>
<organism evidence="3 4">
    <name type="scientific">Staurois parvus</name>
    <dbReference type="NCBI Taxonomy" id="386267"/>
    <lineage>
        <taxon>Eukaryota</taxon>
        <taxon>Metazoa</taxon>
        <taxon>Chordata</taxon>
        <taxon>Craniata</taxon>
        <taxon>Vertebrata</taxon>
        <taxon>Euteleostomi</taxon>
        <taxon>Amphibia</taxon>
        <taxon>Batrachia</taxon>
        <taxon>Anura</taxon>
        <taxon>Neobatrachia</taxon>
        <taxon>Ranoidea</taxon>
        <taxon>Ranidae</taxon>
        <taxon>Staurois</taxon>
    </lineage>
</organism>
<protein>
    <recommendedName>
        <fullName evidence="2">Sleeping Beauty transposase HTH domain-containing protein</fullName>
    </recommendedName>
</protein>